<evidence type="ECO:0000313" key="8">
    <source>
        <dbReference type="Proteomes" id="UP001634394"/>
    </source>
</evidence>
<keyword evidence="4 5" id="KW-0472">Membrane</keyword>
<dbReference type="Proteomes" id="UP001634394">
    <property type="component" value="Unassembled WGS sequence"/>
</dbReference>
<dbReference type="PROSITE" id="PS50850">
    <property type="entry name" value="MFS"/>
    <property type="match status" value="1"/>
</dbReference>
<protein>
    <recommendedName>
        <fullName evidence="6">Major facilitator superfamily (MFS) profile domain-containing protein</fullName>
    </recommendedName>
</protein>
<dbReference type="InterPro" id="IPR020846">
    <property type="entry name" value="MFS_dom"/>
</dbReference>
<feature type="transmembrane region" description="Helical" evidence="5">
    <location>
        <begin position="448"/>
        <end position="468"/>
    </location>
</feature>
<evidence type="ECO:0000256" key="2">
    <source>
        <dbReference type="ARBA" id="ARBA00022692"/>
    </source>
</evidence>
<reference evidence="7 8" key="1">
    <citation type="submission" date="2024-11" db="EMBL/GenBank/DDBJ databases">
        <title>Chromosome-level genome assembly of the freshwater bivalve Anodonta woodiana.</title>
        <authorList>
            <person name="Chen X."/>
        </authorList>
    </citation>
    <scope>NUCLEOTIDE SEQUENCE [LARGE SCALE GENOMIC DNA]</scope>
    <source>
        <strain evidence="7">MN2024</strain>
        <tissue evidence="7">Gills</tissue>
    </source>
</reference>
<proteinExistence type="predicted"/>
<dbReference type="SUPFAM" id="SSF103473">
    <property type="entry name" value="MFS general substrate transporter"/>
    <property type="match status" value="1"/>
</dbReference>
<dbReference type="Pfam" id="PF00083">
    <property type="entry name" value="Sugar_tr"/>
    <property type="match status" value="1"/>
</dbReference>
<dbReference type="InterPro" id="IPR005828">
    <property type="entry name" value="MFS_sugar_transport-like"/>
</dbReference>
<evidence type="ECO:0000313" key="7">
    <source>
        <dbReference type="EMBL" id="KAL3882129.1"/>
    </source>
</evidence>
<feature type="transmembrane region" description="Helical" evidence="5">
    <location>
        <begin position="220"/>
        <end position="238"/>
    </location>
</feature>
<organism evidence="7 8">
    <name type="scientific">Sinanodonta woodiana</name>
    <name type="common">Chinese pond mussel</name>
    <name type="synonym">Anodonta woodiana</name>
    <dbReference type="NCBI Taxonomy" id="1069815"/>
    <lineage>
        <taxon>Eukaryota</taxon>
        <taxon>Metazoa</taxon>
        <taxon>Spiralia</taxon>
        <taxon>Lophotrochozoa</taxon>
        <taxon>Mollusca</taxon>
        <taxon>Bivalvia</taxon>
        <taxon>Autobranchia</taxon>
        <taxon>Heteroconchia</taxon>
        <taxon>Palaeoheterodonta</taxon>
        <taxon>Unionida</taxon>
        <taxon>Unionoidea</taxon>
        <taxon>Unionidae</taxon>
        <taxon>Unioninae</taxon>
        <taxon>Sinanodonta</taxon>
    </lineage>
</organism>
<accession>A0ABD3X7B9</accession>
<feature type="transmembrane region" description="Helical" evidence="5">
    <location>
        <begin position="157"/>
        <end position="178"/>
    </location>
</feature>
<gene>
    <name evidence="7" type="ORF">ACJMK2_028500</name>
</gene>
<feature type="transmembrane region" description="Helical" evidence="5">
    <location>
        <begin position="133"/>
        <end position="150"/>
    </location>
</feature>
<feature type="transmembrane region" description="Helical" evidence="5">
    <location>
        <begin position="184"/>
        <end position="208"/>
    </location>
</feature>
<name>A0ABD3X7B9_SINWO</name>
<feature type="transmembrane region" description="Helical" evidence="5">
    <location>
        <begin position="356"/>
        <end position="376"/>
    </location>
</feature>
<evidence type="ECO:0000256" key="5">
    <source>
        <dbReference type="SAM" id="Phobius"/>
    </source>
</evidence>
<evidence type="ECO:0000256" key="1">
    <source>
        <dbReference type="ARBA" id="ARBA00004141"/>
    </source>
</evidence>
<keyword evidence="2 5" id="KW-0812">Transmembrane</keyword>
<dbReference type="CDD" id="cd17317">
    <property type="entry name" value="MFS_SLC22"/>
    <property type="match status" value="1"/>
</dbReference>
<sequence>MKLDEVLEKVGDFGWYQKRLYILLNIPAMTCGAFMMLIIIQLYTPLHRCKIQGLDNDTYAVQGDWHQELINETIPPSTDVINLYDKCHVFGGNKSSLVECKDWVYDQSVFYSTLTSKIHMVCDESLKTSHAQMLFYFGVLVGDFVYGVIADVWGRKISLYIGFVVILGSSVGAIWSASFESYSILQFLAGGSSHAGFVISVVLMVEFVGPSKRVIPGTGFQFAFAAGIIYLAGVSYFLRDWVYIQVAMAVPCAFYMSYWWLMPESPRWFLSKKRVEEAEALMRRVAEVNKTELPSENLFDEEEISGPRNKNVSVLRMFTSKVLLPRVLIMFFNWFVVCMIYYGVVMNVENLGGNYYLNFFLMACAEFPGYTICFLLVDRIGRRLSQCLCMVVGGLACICTLFVILYGDESLSPLLIVLSLIGKIGASAGFALVYIYTAELLPTVVRNAGMGASSCFARIGIMVAPYIAKSGELIGGKYGKAHPLVIFGVMGVVAGLLCLLLPETMNKKLPETMEDSERFGIKKFQIKKAMEIEIQVDESQKILLSKV</sequence>
<feature type="transmembrane region" description="Helical" evidence="5">
    <location>
        <begin position="244"/>
        <end position="262"/>
    </location>
</feature>
<feature type="domain" description="Major facilitator superfamily (MFS) profile" evidence="6">
    <location>
        <begin position="80"/>
        <end position="506"/>
    </location>
</feature>
<feature type="transmembrane region" description="Helical" evidence="5">
    <location>
        <begin position="388"/>
        <end position="407"/>
    </location>
</feature>
<evidence type="ECO:0000256" key="3">
    <source>
        <dbReference type="ARBA" id="ARBA00022989"/>
    </source>
</evidence>
<comment type="subcellular location">
    <subcellularLocation>
        <location evidence="1">Membrane</location>
        <topology evidence="1">Multi-pass membrane protein</topology>
    </subcellularLocation>
</comment>
<dbReference type="InterPro" id="IPR036259">
    <property type="entry name" value="MFS_trans_sf"/>
</dbReference>
<dbReference type="Gene3D" id="1.20.1250.20">
    <property type="entry name" value="MFS general substrate transporter like domains"/>
    <property type="match status" value="1"/>
</dbReference>
<dbReference type="EMBL" id="JBJQND010000003">
    <property type="protein sequence ID" value="KAL3882129.1"/>
    <property type="molecule type" value="Genomic_DNA"/>
</dbReference>
<keyword evidence="3 5" id="KW-1133">Transmembrane helix</keyword>
<feature type="transmembrane region" description="Helical" evidence="5">
    <location>
        <begin position="20"/>
        <end position="43"/>
    </location>
</feature>
<evidence type="ECO:0000256" key="4">
    <source>
        <dbReference type="ARBA" id="ARBA00023136"/>
    </source>
</evidence>
<feature type="transmembrane region" description="Helical" evidence="5">
    <location>
        <begin position="480"/>
        <end position="501"/>
    </location>
</feature>
<feature type="transmembrane region" description="Helical" evidence="5">
    <location>
        <begin position="413"/>
        <end position="436"/>
    </location>
</feature>
<comment type="caution">
    <text evidence="7">The sequence shown here is derived from an EMBL/GenBank/DDBJ whole genome shotgun (WGS) entry which is preliminary data.</text>
</comment>
<dbReference type="GO" id="GO:0016020">
    <property type="term" value="C:membrane"/>
    <property type="evidence" value="ECO:0007669"/>
    <property type="project" value="UniProtKB-SubCell"/>
</dbReference>
<evidence type="ECO:0000259" key="6">
    <source>
        <dbReference type="PROSITE" id="PS50850"/>
    </source>
</evidence>
<dbReference type="PANTHER" id="PTHR24064">
    <property type="entry name" value="SOLUTE CARRIER FAMILY 22 MEMBER"/>
    <property type="match status" value="1"/>
</dbReference>
<feature type="transmembrane region" description="Helical" evidence="5">
    <location>
        <begin position="323"/>
        <end position="344"/>
    </location>
</feature>
<dbReference type="AlphaFoldDB" id="A0ABD3X7B9"/>
<keyword evidence="8" id="KW-1185">Reference proteome</keyword>